<evidence type="ECO:0000256" key="5">
    <source>
        <dbReference type="ARBA" id="ARBA00023136"/>
    </source>
</evidence>
<comment type="function">
    <text evidence="6">Autophagy-specific protein that functions in response to autophagy-inducing signals as a scaffold to recruit other ATG proteins to organize preautophagosomal structure (PAS) formation. Modulates the timing and magnitude of the autophagy response, such as the size of the sequestering vesicles. Plays particularly a role in pexophagy and nucleophagy.</text>
</comment>
<dbReference type="GeneID" id="54470782"/>
<evidence type="ECO:0000256" key="6">
    <source>
        <dbReference type="RuleBase" id="RU368080"/>
    </source>
</evidence>
<feature type="coiled-coil region" evidence="7">
    <location>
        <begin position="409"/>
        <end position="436"/>
    </location>
</feature>
<reference evidence="10" key="1">
    <citation type="journal article" date="2020" name="Stud. Mycol.">
        <title>101 Dothideomycetes genomes: a test case for predicting lifestyles and emergence of pathogens.</title>
        <authorList>
            <person name="Haridas S."/>
            <person name="Albert R."/>
            <person name="Binder M."/>
            <person name="Bloem J."/>
            <person name="Labutti K."/>
            <person name="Salamov A."/>
            <person name="Andreopoulos B."/>
            <person name="Baker S."/>
            <person name="Barry K."/>
            <person name="Bills G."/>
            <person name="Bluhm B."/>
            <person name="Cannon C."/>
            <person name="Castanera R."/>
            <person name="Culley D."/>
            <person name="Daum C."/>
            <person name="Ezra D."/>
            <person name="Gonzalez J."/>
            <person name="Henrissat B."/>
            <person name="Kuo A."/>
            <person name="Liang C."/>
            <person name="Lipzen A."/>
            <person name="Lutzoni F."/>
            <person name="Magnuson J."/>
            <person name="Mondo S."/>
            <person name="Nolan M."/>
            <person name="Ohm R."/>
            <person name="Pangilinan J."/>
            <person name="Park H.-J."/>
            <person name="Ramirez L."/>
            <person name="Alfaro M."/>
            <person name="Sun H."/>
            <person name="Tritt A."/>
            <person name="Yoshinaga Y."/>
            <person name="Zwiers L.-H."/>
            <person name="Turgeon B."/>
            <person name="Goodwin S."/>
            <person name="Spatafora J."/>
            <person name="Crous P."/>
            <person name="Grigoriev I."/>
        </authorList>
    </citation>
    <scope>NUCLEOTIDE SEQUENCE</scope>
    <source>
        <strain evidence="10">CBS 113389</strain>
    </source>
</reference>
<dbReference type="GO" id="GO:1990316">
    <property type="term" value="C:Atg1/ULK1 kinase complex"/>
    <property type="evidence" value="ECO:0007669"/>
    <property type="project" value="TreeGrafter"/>
</dbReference>
<dbReference type="RefSeq" id="XP_033589415.1">
    <property type="nucleotide sequence ID" value="XM_033729780.1"/>
</dbReference>
<name>A0A6A6PSI7_9PEZI</name>
<dbReference type="InterPro" id="IPR045326">
    <property type="entry name" value="ATG17-like_dom"/>
</dbReference>
<keyword evidence="11" id="KW-1185">Reference proteome</keyword>
<dbReference type="GO" id="GO:0030295">
    <property type="term" value="F:protein kinase activator activity"/>
    <property type="evidence" value="ECO:0007669"/>
    <property type="project" value="TreeGrafter"/>
</dbReference>
<evidence type="ECO:0000313" key="11">
    <source>
        <dbReference type="Proteomes" id="UP000799767"/>
    </source>
</evidence>
<keyword evidence="3 6" id="KW-0963">Cytoplasm</keyword>
<keyword evidence="7" id="KW-0175">Coiled coil</keyword>
<dbReference type="Proteomes" id="UP000799767">
    <property type="component" value="Unassembled WGS sequence"/>
</dbReference>
<dbReference type="AlphaFoldDB" id="A0A6A6PSI7"/>
<evidence type="ECO:0000313" key="10">
    <source>
        <dbReference type="EMBL" id="KAF2482845.1"/>
    </source>
</evidence>
<dbReference type="GO" id="GO:0034727">
    <property type="term" value="P:piecemeal microautophagy of the nucleus"/>
    <property type="evidence" value="ECO:0007669"/>
    <property type="project" value="TreeGrafter"/>
</dbReference>
<evidence type="ECO:0000256" key="2">
    <source>
        <dbReference type="ARBA" id="ARBA00013806"/>
    </source>
</evidence>
<sequence>MDYDSDDSDAQSASPPASPSASLHALPSVEQLVHHFAAAKRSLTSTQYIWRANELVTSSRTLLEEIGVLNARNAFVRRTVDGQLDTLEAVKNSISAVGEEIGEEFQRTIERLDVANDRLERTVNELRKTVVDNSLRNTSEGQGDDDERTLFDFIDDTNHTDLQTSLRALIDSFYDSRSELDESVEKLNGSLRTISNLITNENQSKLSPDIGTIYDEPPLSMSQIFRGIEDHAAEMATLLESLVKHYDLCVTALKHTEGGGAAAKKAVLQADETAVEDANVVEQSLYLKTAPEPISEQERSDMLRVLENDAQEVDDVAGEIKDRNLEQEGLYEQLTRHVKSARATDGRIRQVLVMLHEMKEVILPSHVHAVDTFKSSWQRIQATINSQTAELSSLSAFYDGFLTGYAKLLREVDRRREAERQTLKVVEKAKKDLNRLFDADRAMREEFMEETGNFLPQGIWDGLTEEGTKWEIREADRE</sequence>
<gene>
    <name evidence="10" type="ORF">BDY17DRAFT_167309</name>
</gene>
<feature type="compositionally biased region" description="Low complexity" evidence="8">
    <location>
        <begin position="10"/>
        <end position="23"/>
    </location>
</feature>
<comment type="similarity">
    <text evidence="1 6">Belongs to the ATG17 family.</text>
</comment>
<comment type="subcellular location">
    <subcellularLocation>
        <location evidence="6">Cytoplasm</location>
    </subcellularLocation>
    <subcellularLocation>
        <location evidence="6">Preautophagosomal structure membrane</location>
        <topology evidence="6">Peripheral membrane protein</topology>
    </subcellularLocation>
</comment>
<keyword evidence="4 6" id="KW-0072">Autophagy</keyword>
<organism evidence="10 11">
    <name type="scientific">Neohortaea acidophila</name>
    <dbReference type="NCBI Taxonomy" id="245834"/>
    <lineage>
        <taxon>Eukaryota</taxon>
        <taxon>Fungi</taxon>
        <taxon>Dikarya</taxon>
        <taxon>Ascomycota</taxon>
        <taxon>Pezizomycotina</taxon>
        <taxon>Dothideomycetes</taxon>
        <taxon>Dothideomycetidae</taxon>
        <taxon>Mycosphaerellales</taxon>
        <taxon>Teratosphaeriaceae</taxon>
        <taxon>Neohortaea</taxon>
    </lineage>
</organism>
<dbReference type="PANTHER" id="PTHR28005:SF1">
    <property type="entry name" value="AUTOPHAGY-RELATED PROTEIN 17"/>
    <property type="match status" value="1"/>
</dbReference>
<accession>A0A6A6PSI7</accession>
<evidence type="ECO:0000256" key="4">
    <source>
        <dbReference type="ARBA" id="ARBA00023006"/>
    </source>
</evidence>
<dbReference type="GO" id="GO:0060090">
    <property type="term" value="F:molecular adaptor activity"/>
    <property type="evidence" value="ECO:0007669"/>
    <property type="project" value="TreeGrafter"/>
</dbReference>
<feature type="coiled-coil region" evidence="7">
    <location>
        <begin position="102"/>
        <end position="129"/>
    </location>
</feature>
<dbReference type="InterPro" id="IPR007240">
    <property type="entry name" value="Atg17"/>
</dbReference>
<keyword evidence="5" id="KW-0472">Membrane</keyword>
<feature type="domain" description="Autophagy protein ATG17-like" evidence="9">
    <location>
        <begin position="42"/>
        <end position="455"/>
    </location>
</feature>
<dbReference type="GO" id="GO:0000045">
    <property type="term" value="P:autophagosome assembly"/>
    <property type="evidence" value="ECO:0007669"/>
    <property type="project" value="TreeGrafter"/>
</dbReference>
<dbReference type="Pfam" id="PF04108">
    <property type="entry name" value="ATG17_like"/>
    <property type="match status" value="1"/>
</dbReference>
<dbReference type="EMBL" id="MU001636">
    <property type="protein sequence ID" value="KAF2482845.1"/>
    <property type="molecule type" value="Genomic_DNA"/>
</dbReference>
<evidence type="ECO:0000256" key="3">
    <source>
        <dbReference type="ARBA" id="ARBA00022490"/>
    </source>
</evidence>
<protein>
    <recommendedName>
        <fullName evidence="2 6">Autophagy-related protein 17</fullName>
    </recommendedName>
</protein>
<dbReference type="PANTHER" id="PTHR28005">
    <property type="entry name" value="AUTOPHAGY-RELATED PROTEIN 17"/>
    <property type="match status" value="1"/>
</dbReference>
<dbReference type="GO" id="GO:0000422">
    <property type="term" value="P:autophagy of mitochondrion"/>
    <property type="evidence" value="ECO:0007669"/>
    <property type="project" value="TreeGrafter"/>
</dbReference>
<feature type="region of interest" description="Disordered" evidence="8">
    <location>
        <begin position="1"/>
        <end position="23"/>
    </location>
</feature>
<evidence type="ECO:0000256" key="1">
    <source>
        <dbReference type="ARBA" id="ARBA00006259"/>
    </source>
</evidence>
<evidence type="ECO:0000259" key="9">
    <source>
        <dbReference type="Pfam" id="PF04108"/>
    </source>
</evidence>
<evidence type="ECO:0000256" key="8">
    <source>
        <dbReference type="SAM" id="MobiDB-lite"/>
    </source>
</evidence>
<evidence type="ECO:0000256" key="7">
    <source>
        <dbReference type="SAM" id="Coils"/>
    </source>
</evidence>
<proteinExistence type="inferred from homology"/>
<dbReference type="GO" id="GO:0034045">
    <property type="term" value="C:phagophore assembly site membrane"/>
    <property type="evidence" value="ECO:0007669"/>
    <property type="project" value="UniProtKB-SubCell"/>
</dbReference>
<dbReference type="OrthoDB" id="1937984at2759"/>